<evidence type="ECO:0000256" key="1">
    <source>
        <dbReference type="SAM" id="MobiDB-lite"/>
    </source>
</evidence>
<feature type="region of interest" description="Disordered" evidence="1">
    <location>
        <begin position="198"/>
        <end position="219"/>
    </location>
</feature>
<reference evidence="2" key="1">
    <citation type="journal article" date="2020" name="Stud. Mycol.">
        <title>101 Dothideomycetes genomes: a test case for predicting lifestyles and emergence of pathogens.</title>
        <authorList>
            <person name="Haridas S."/>
            <person name="Albert R."/>
            <person name="Binder M."/>
            <person name="Bloem J."/>
            <person name="Labutti K."/>
            <person name="Salamov A."/>
            <person name="Andreopoulos B."/>
            <person name="Baker S."/>
            <person name="Barry K."/>
            <person name="Bills G."/>
            <person name="Bluhm B."/>
            <person name="Cannon C."/>
            <person name="Castanera R."/>
            <person name="Culley D."/>
            <person name="Daum C."/>
            <person name="Ezra D."/>
            <person name="Gonzalez J."/>
            <person name="Henrissat B."/>
            <person name="Kuo A."/>
            <person name="Liang C."/>
            <person name="Lipzen A."/>
            <person name="Lutzoni F."/>
            <person name="Magnuson J."/>
            <person name="Mondo S."/>
            <person name="Nolan M."/>
            <person name="Ohm R."/>
            <person name="Pangilinan J."/>
            <person name="Park H.-J."/>
            <person name="Ramirez L."/>
            <person name="Alfaro M."/>
            <person name="Sun H."/>
            <person name="Tritt A."/>
            <person name="Yoshinaga Y."/>
            <person name="Zwiers L.-H."/>
            <person name="Turgeon B."/>
            <person name="Goodwin S."/>
            <person name="Spatafora J."/>
            <person name="Crous P."/>
            <person name="Grigoriev I."/>
        </authorList>
    </citation>
    <scope>NUCLEOTIDE SEQUENCE</scope>
    <source>
        <strain evidence="2">CBS 113979</strain>
    </source>
</reference>
<gene>
    <name evidence="2" type="ORF">K402DRAFT_265617</name>
</gene>
<dbReference type="EMBL" id="ML977218">
    <property type="protein sequence ID" value="KAF1980839.1"/>
    <property type="molecule type" value="Genomic_DNA"/>
</dbReference>
<proteinExistence type="predicted"/>
<organism evidence="2 3">
    <name type="scientific">Aulographum hederae CBS 113979</name>
    <dbReference type="NCBI Taxonomy" id="1176131"/>
    <lineage>
        <taxon>Eukaryota</taxon>
        <taxon>Fungi</taxon>
        <taxon>Dikarya</taxon>
        <taxon>Ascomycota</taxon>
        <taxon>Pezizomycotina</taxon>
        <taxon>Dothideomycetes</taxon>
        <taxon>Pleosporomycetidae</taxon>
        <taxon>Aulographales</taxon>
        <taxon>Aulographaceae</taxon>
    </lineage>
</organism>
<dbReference type="AlphaFoldDB" id="A0A6G1GJ99"/>
<feature type="compositionally biased region" description="Basic and acidic residues" evidence="1">
    <location>
        <begin position="208"/>
        <end position="219"/>
    </location>
</feature>
<evidence type="ECO:0000313" key="2">
    <source>
        <dbReference type="EMBL" id="KAF1980839.1"/>
    </source>
</evidence>
<dbReference type="Proteomes" id="UP000800041">
    <property type="component" value="Unassembled WGS sequence"/>
</dbReference>
<keyword evidence="3" id="KW-1185">Reference proteome</keyword>
<name>A0A6G1GJ99_9PEZI</name>
<protein>
    <submittedName>
        <fullName evidence="2">Uncharacterized protein</fullName>
    </submittedName>
</protein>
<sequence length="219" mass="24971">MVPSRKRTWNGASHFADGLLRVEQSRSDKLNSHRKTAQIFSPSSSRSCCSRFLFLPVGRFPLMSALRFERQKREKRAVARRTATPSIADTIAGDQCQISALSKQQFEFRWAAGSGRSLTSRFSINAESIFWQSRLPFSAVLLIDSECRIQSHVGQICAVTFDPRNDKPSIRALIAYLRHNNNILRSLACRPLKRLSDKSSQTHYHRRNPCDRGRAKDFS</sequence>
<evidence type="ECO:0000313" key="3">
    <source>
        <dbReference type="Proteomes" id="UP000800041"/>
    </source>
</evidence>
<accession>A0A6G1GJ99</accession>